<sequence>MRRACWMDIEAERGGLTSFRWSFTYWLLIALDLILGGACLQLLTFTSFYSTTPAHSITPSRLLPWGCLHQPPSSPFTNTILSHATEYSSQSFLSRRTLAPSLRWRRSNGNPYNVSHPPAIVFGAGTSVLAKIYEDTIKATPRLKRFSPSPNKTAHLKVMSGVSGSKYFGDHSYMPASSRLALSTTTIVVNTSSTTVTYTCTSSTTYISPTPYHPSSPASLIVACERAETTCERAEEIAGLSTGMTMLFDTVLGTSSSEHDHVVDSEAVSNAMSIGKSDMQDIQMQLTASHLDLGAAPMDADIVLSKDSNRDVEIIVKRALVDVPVDADIPMILDANKPWILTSPLLGCLWKSWM</sequence>
<feature type="transmembrane region" description="Helical" evidence="1">
    <location>
        <begin position="21"/>
        <end position="43"/>
    </location>
</feature>
<comment type="caution">
    <text evidence="2">The sequence shown here is derived from an EMBL/GenBank/DDBJ whole genome shotgun (WGS) entry which is preliminary data.</text>
</comment>
<dbReference type="AlphaFoldDB" id="A0A4S4LDN5"/>
<keyword evidence="1" id="KW-1133">Transmembrane helix</keyword>
<dbReference type="EMBL" id="SGPK01000053">
    <property type="protein sequence ID" value="THH09755.1"/>
    <property type="molecule type" value="Genomic_DNA"/>
</dbReference>
<proteinExistence type="predicted"/>
<name>A0A4S4LDN5_9AGAM</name>
<protein>
    <submittedName>
        <fullName evidence="2">Uncharacterized protein</fullName>
    </submittedName>
</protein>
<gene>
    <name evidence="2" type="ORF">EW145_g1777</name>
</gene>
<reference evidence="2 3" key="1">
    <citation type="submission" date="2019-02" db="EMBL/GenBank/DDBJ databases">
        <title>Genome sequencing of the rare red list fungi Phellinidium pouzarii.</title>
        <authorList>
            <person name="Buettner E."/>
            <person name="Kellner H."/>
        </authorList>
    </citation>
    <scope>NUCLEOTIDE SEQUENCE [LARGE SCALE GENOMIC DNA]</scope>
    <source>
        <strain evidence="2 3">DSM 108285</strain>
    </source>
</reference>
<organism evidence="2 3">
    <name type="scientific">Phellinidium pouzarii</name>
    <dbReference type="NCBI Taxonomy" id="167371"/>
    <lineage>
        <taxon>Eukaryota</taxon>
        <taxon>Fungi</taxon>
        <taxon>Dikarya</taxon>
        <taxon>Basidiomycota</taxon>
        <taxon>Agaricomycotina</taxon>
        <taxon>Agaricomycetes</taxon>
        <taxon>Hymenochaetales</taxon>
        <taxon>Hymenochaetaceae</taxon>
        <taxon>Phellinidium</taxon>
    </lineage>
</organism>
<keyword evidence="1" id="KW-0472">Membrane</keyword>
<accession>A0A4S4LDN5</accession>
<keyword evidence="3" id="KW-1185">Reference proteome</keyword>
<dbReference type="Proteomes" id="UP000308199">
    <property type="component" value="Unassembled WGS sequence"/>
</dbReference>
<evidence type="ECO:0000313" key="2">
    <source>
        <dbReference type="EMBL" id="THH09755.1"/>
    </source>
</evidence>
<evidence type="ECO:0000256" key="1">
    <source>
        <dbReference type="SAM" id="Phobius"/>
    </source>
</evidence>
<keyword evidence="1" id="KW-0812">Transmembrane</keyword>
<evidence type="ECO:0000313" key="3">
    <source>
        <dbReference type="Proteomes" id="UP000308199"/>
    </source>
</evidence>